<dbReference type="AlphaFoldDB" id="A0A097II49"/>
<name>A0A097II49_9CORY</name>
<feature type="region of interest" description="Disordered" evidence="1">
    <location>
        <begin position="65"/>
        <end position="123"/>
    </location>
</feature>
<dbReference type="KEGG" id="cdo:CDOO_11465"/>
<reference evidence="2 3" key="1">
    <citation type="submission" date="2013-09" db="EMBL/GenBank/DDBJ databases">
        <title>Complete genome sequence of Corynebacterium doosanense CAU 212(T) (=DSM 45436(T)), isolated from activated sludge.</title>
        <authorList>
            <person name="Schaffert L."/>
            <person name="Albersmeier A."/>
            <person name="Kalinowski J."/>
            <person name="Ruckert C."/>
        </authorList>
    </citation>
    <scope>NUCLEOTIDE SEQUENCE [LARGE SCALE GENOMIC DNA]</scope>
    <source>
        <strain evidence="2 3">CAU 212</strain>
    </source>
</reference>
<dbReference type="STRING" id="558173.CDOO_11465"/>
<feature type="compositionally biased region" description="Basic and acidic residues" evidence="1">
    <location>
        <begin position="65"/>
        <end position="75"/>
    </location>
</feature>
<evidence type="ECO:0000313" key="2">
    <source>
        <dbReference type="EMBL" id="AIT61810.1"/>
    </source>
</evidence>
<accession>A0A097II49</accession>
<dbReference type="Proteomes" id="UP000029914">
    <property type="component" value="Chromosome"/>
</dbReference>
<keyword evidence="3" id="KW-1185">Reference proteome</keyword>
<protein>
    <recommendedName>
        <fullName evidence="4">Histone</fullName>
    </recommendedName>
</protein>
<organism evidence="2 3">
    <name type="scientific">Corynebacterium doosanense CAU 212 = DSM 45436</name>
    <dbReference type="NCBI Taxonomy" id="558173"/>
    <lineage>
        <taxon>Bacteria</taxon>
        <taxon>Bacillati</taxon>
        <taxon>Actinomycetota</taxon>
        <taxon>Actinomycetes</taxon>
        <taxon>Mycobacteriales</taxon>
        <taxon>Corynebacteriaceae</taxon>
        <taxon>Corynebacterium</taxon>
    </lineage>
</organism>
<evidence type="ECO:0000256" key="1">
    <source>
        <dbReference type="SAM" id="MobiDB-lite"/>
    </source>
</evidence>
<dbReference type="HOGENOM" id="CLU_144665_0_0_11"/>
<proteinExistence type="predicted"/>
<dbReference type="EMBL" id="CP006764">
    <property type="protein sequence ID" value="AIT61810.1"/>
    <property type="molecule type" value="Genomic_DNA"/>
</dbReference>
<dbReference type="RefSeq" id="WP_018022694.1">
    <property type="nucleotide sequence ID" value="NZ_AQUX01000011.1"/>
</dbReference>
<evidence type="ECO:0008006" key="4">
    <source>
        <dbReference type="Google" id="ProtNLM"/>
    </source>
</evidence>
<dbReference type="OrthoDB" id="4427832at2"/>
<feature type="compositionally biased region" description="Basic residues" evidence="1">
    <location>
        <begin position="78"/>
        <end position="116"/>
    </location>
</feature>
<sequence length="123" mass="13126">MPPKVHDTRPSAEEIEAIETETAVNARRIVATYAEDYFDGVTLMCMLGVEPEGLTHSKVAEEVKAEEAQAAKEPAKTAAKKATKATAKKTTKTAAKKTAAKKTTKTTAKKATKKTSTKTTSAE</sequence>
<evidence type="ECO:0000313" key="3">
    <source>
        <dbReference type="Proteomes" id="UP000029914"/>
    </source>
</evidence>
<gene>
    <name evidence="2" type="ORF">CDOO_11465</name>
</gene>
<dbReference type="eggNOG" id="ENOG50321ID">
    <property type="taxonomic scope" value="Bacteria"/>
</dbReference>